<dbReference type="InterPro" id="IPR039422">
    <property type="entry name" value="MarR/SlyA-like"/>
</dbReference>
<dbReference type="InterPro" id="IPR036390">
    <property type="entry name" value="WH_DNA-bd_sf"/>
</dbReference>
<dbReference type="GO" id="GO:0003700">
    <property type="term" value="F:DNA-binding transcription factor activity"/>
    <property type="evidence" value="ECO:0007669"/>
    <property type="project" value="InterPro"/>
</dbReference>
<dbReference type="Pfam" id="PF12802">
    <property type="entry name" value="MarR_2"/>
    <property type="match status" value="1"/>
</dbReference>
<dbReference type="Proteomes" id="UP000199361">
    <property type="component" value="Unassembled WGS sequence"/>
</dbReference>
<keyword evidence="3" id="KW-0238">DNA-binding</keyword>
<dbReference type="InterPro" id="IPR000835">
    <property type="entry name" value="HTH_MarR-typ"/>
</dbReference>
<evidence type="ECO:0000259" key="2">
    <source>
        <dbReference type="PROSITE" id="PS50995"/>
    </source>
</evidence>
<dbReference type="InterPro" id="IPR036388">
    <property type="entry name" value="WH-like_DNA-bd_sf"/>
</dbReference>
<keyword evidence="4" id="KW-1185">Reference proteome</keyword>
<evidence type="ECO:0000256" key="1">
    <source>
        <dbReference type="SAM" id="MobiDB-lite"/>
    </source>
</evidence>
<dbReference type="STRING" id="568860.SAMN05421811_104180"/>
<sequence length="191" mass="20607">MNYHDSRLTALGLLTEVHAGIMARLHPALARAGLSEIDFETVIRLARSPEQRLRMSDLAAQTGLSTSGVTRVVDRLEREGLVARQACPSDRRASYAVLTPVGRERLESVLPEHLHDIDRSFTRLLPDGELETFLASLRKIRDVVRPCATAGAGLTSDAAGCEKAAGRDDHDAAREDAAVPAVPLSPAKPSL</sequence>
<proteinExistence type="predicted"/>
<dbReference type="SUPFAM" id="SSF46785">
    <property type="entry name" value="Winged helix' DNA-binding domain"/>
    <property type="match status" value="1"/>
</dbReference>
<dbReference type="EMBL" id="FOHX01000004">
    <property type="protein sequence ID" value="SET79952.1"/>
    <property type="molecule type" value="Genomic_DNA"/>
</dbReference>
<accession>A0A1I0H8D3</accession>
<dbReference type="PANTHER" id="PTHR33164:SF99">
    <property type="entry name" value="MARR FAMILY REGULATORY PROTEIN"/>
    <property type="match status" value="1"/>
</dbReference>
<dbReference type="PRINTS" id="PR00598">
    <property type="entry name" value="HTHMARR"/>
</dbReference>
<reference evidence="3 4" key="1">
    <citation type="submission" date="2016-10" db="EMBL/GenBank/DDBJ databases">
        <authorList>
            <person name="de Groot N.N."/>
        </authorList>
    </citation>
    <scope>NUCLEOTIDE SEQUENCE [LARGE SCALE GENOMIC DNA]</scope>
    <source>
        <strain evidence="3 4">CGMCC 4.5598</strain>
    </source>
</reference>
<dbReference type="Gene3D" id="1.10.10.10">
    <property type="entry name" value="Winged helix-like DNA-binding domain superfamily/Winged helix DNA-binding domain"/>
    <property type="match status" value="1"/>
</dbReference>
<gene>
    <name evidence="3" type="ORF">SAMN05421811_104180</name>
</gene>
<dbReference type="PROSITE" id="PS50995">
    <property type="entry name" value="HTH_MARR_2"/>
    <property type="match status" value="1"/>
</dbReference>
<evidence type="ECO:0000313" key="4">
    <source>
        <dbReference type="Proteomes" id="UP000199361"/>
    </source>
</evidence>
<name>A0A1I0H8D3_9ACTN</name>
<feature type="region of interest" description="Disordered" evidence="1">
    <location>
        <begin position="158"/>
        <end position="191"/>
    </location>
</feature>
<dbReference type="RefSeq" id="WP_245774768.1">
    <property type="nucleotide sequence ID" value="NZ_FOHX01000004.1"/>
</dbReference>
<evidence type="ECO:0000313" key="3">
    <source>
        <dbReference type="EMBL" id="SET79952.1"/>
    </source>
</evidence>
<organism evidence="3 4">
    <name type="scientific">Nonomuraea wenchangensis</name>
    <dbReference type="NCBI Taxonomy" id="568860"/>
    <lineage>
        <taxon>Bacteria</taxon>
        <taxon>Bacillati</taxon>
        <taxon>Actinomycetota</taxon>
        <taxon>Actinomycetes</taxon>
        <taxon>Streptosporangiales</taxon>
        <taxon>Streptosporangiaceae</taxon>
        <taxon>Nonomuraea</taxon>
    </lineage>
</organism>
<dbReference type="AlphaFoldDB" id="A0A1I0H8D3"/>
<dbReference type="SMART" id="SM00347">
    <property type="entry name" value="HTH_MARR"/>
    <property type="match status" value="1"/>
</dbReference>
<dbReference type="GO" id="GO:0006950">
    <property type="term" value="P:response to stress"/>
    <property type="evidence" value="ECO:0007669"/>
    <property type="project" value="TreeGrafter"/>
</dbReference>
<protein>
    <submittedName>
        <fullName evidence="3">DNA-binding transcriptional regulator, MarR family</fullName>
    </submittedName>
</protein>
<feature type="compositionally biased region" description="Basic and acidic residues" evidence="1">
    <location>
        <begin position="164"/>
        <end position="177"/>
    </location>
</feature>
<feature type="domain" description="HTH marR-type" evidence="2">
    <location>
        <begin position="4"/>
        <end position="142"/>
    </location>
</feature>
<dbReference type="GO" id="GO:0003677">
    <property type="term" value="F:DNA binding"/>
    <property type="evidence" value="ECO:0007669"/>
    <property type="project" value="UniProtKB-KW"/>
</dbReference>
<dbReference type="PANTHER" id="PTHR33164">
    <property type="entry name" value="TRANSCRIPTIONAL REGULATOR, MARR FAMILY"/>
    <property type="match status" value="1"/>
</dbReference>